<evidence type="ECO:0000256" key="10">
    <source>
        <dbReference type="SAM" id="Phobius"/>
    </source>
</evidence>
<accession>A0A4Q5J6K7</accession>
<comment type="caution">
    <text evidence="12">The sequence shown here is derived from an EMBL/GenBank/DDBJ whole genome shotgun (WGS) entry which is preliminary data.</text>
</comment>
<keyword evidence="13" id="KW-1185">Reference proteome</keyword>
<evidence type="ECO:0000313" key="13">
    <source>
        <dbReference type="Proteomes" id="UP000291189"/>
    </source>
</evidence>
<evidence type="ECO:0000256" key="4">
    <source>
        <dbReference type="ARBA" id="ARBA00022448"/>
    </source>
</evidence>
<dbReference type="EMBL" id="SDPU01000012">
    <property type="protein sequence ID" value="RYU14194.1"/>
    <property type="molecule type" value="Genomic_DNA"/>
</dbReference>
<evidence type="ECO:0000256" key="3">
    <source>
        <dbReference type="ARBA" id="ARBA00009843"/>
    </source>
</evidence>
<dbReference type="InterPro" id="IPR004680">
    <property type="entry name" value="Cit_transptr-like_dom"/>
</dbReference>
<feature type="transmembrane region" description="Helical" evidence="10">
    <location>
        <begin position="33"/>
        <end position="52"/>
    </location>
</feature>
<sequence>MPAPLVETAAVVALVAMLAVAFAHPPEWVEATVGASAAAVLLALGAVDLDVARAQVLELLPVVGFLMAILVVASLCAAEGVFAAVGSLVAARARGRPVRTLTITFVTAAAVTAALSLDATVVLLTPVVVAAAGSALVEARPSTYACVRLANSASLLLPVSNLTNLLALPYLDLDFHAFAVLMAPVWLVVLAVEYVGHRLFFRRELAVPPHPSSTVEPRPLPAVPVAYVAAMLVGFGVASPLGIEPFWVAAATALLLAVHALRRRQVRVREVLHATHASFAVFVLGLGVVVAALADGGLADVVRRALPHDATLPSLLLVALVATVLANVVNNLPATLLLVPLVAPLGTVAVLAALVGLNVGSGLTYPGSLANLLWRRSLVRHGGPGSPRPSARTFHALSFAVTPPALVLGVVVLWAWGGAWSGLVS</sequence>
<keyword evidence="6 10" id="KW-0812">Transmembrane</keyword>
<feature type="transmembrane region" description="Helical" evidence="10">
    <location>
        <begin position="394"/>
        <end position="416"/>
    </location>
</feature>
<comment type="subcellular location">
    <subcellularLocation>
        <location evidence="1">Cell membrane</location>
        <topology evidence="1">Multi-pass membrane protein</topology>
    </subcellularLocation>
</comment>
<feature type="domain" description="Citrate transporter-like" evidence="11">
    <location>
        <begin position="29"/>
        <end position="347"/>
    </location>
</feature>
<evidence type="ECO:0000256" key="5">
    <source>
        <dbReference type="ARBA" id="ARBA00022475"/>
    </source>
</evidence>
<evidence type="ECO:0000256" key="8">
    <source>
        <dbReference type="ARBA" id="ARBA00022989"/>
    </source>
</evidence>
<feature type="transmembrane region" description="Helical" evidence="10">
    <location>
        <begin position="59"/>
        <end position="85"/>
    </location>
</feature>
<dbReference type="PANTHER" id="PTHR43302">
    <property type="entry name" value="TRANSPORTER ARSB-RELATED"/>
    <property type="match status" value="1"/>
</dbReference>
<comment type="similarity">
    <text evidence="3">Belongs to the CitM (TC 2.A.11) transporter family.</text>
</comment>
<name>A0A4Q5J6K7_9ACTN</name>
<feature type="transmembrane region" description="Helical" evidence="10">
    <location>
        <begin position="274"/>
        <end position="294"/>
    </location>
</feature>
<feature type="transmembrane region" description="Helical" evidence="10">
    <location>
        <begin position="310"/>
        <end position="329"/>
    </location>
</feature>
<keyword evidence="9 10" id="KW-0472">Membrane</keyword>
<reference evidence="12 13" key="1">
    <citation type="submission" date="2019-01" db="EMBL/GenBank/DDBJ databases">
        <title>Nocardioides guangzhouensis sp. nov., an actinobacterium isolated from soil.</title>
        <authorList>
            <person name="Fu Y."/>
            <person name="Cai Y."/>
            <person name="Lin Z."/>
            <person name="Chen P."/>
        </authorList>
    </citation>
    <scope>NUCLEOTIDE SEQUENCE [LARGE SCALE GENOMIC DNA]</scope>
    <source>
        <strain evidence="12 13">NBRC 105384</strain>
    </source>
</reference>
<dbReference type="InterPro" id="IPR000802">
    <property type="entry name" value="Arsenical_pump_ArsB"/>
</dbReference>
<gene>
    <name evidence="12" type="ORF">ETU37_04635</name>
</gene>
<dbReference type="RefSeq" id="WP_129985785.1">
    <property type="nucleotide sequence ID" value="NZ_SDPU01000012.1"/>
</dbReference>
<keyword evidence="8 10" id="KW-1133">Transmembrane helix</keyword>
<dbReference type="Proteomes" id="UP000291189">
    <property type="component" value="Unassembled WGS sequence"/>
</dbReference>
<evidence type="ECO:0000256" key="7">
    <source>
        <dbReference type="ARBA" id="ARBA00022849"/>
    </source>
</evidence>
<dbReference type="PRINTS" id="PR00758">
    <property type="entry name" value="ARSENICPUMP"/>
</dbReference>
<comment type="similarity">
    <text evidence="2">Belongs to the ArsB family.</text>
</comment>
<evidence type="ECO:0000256" key="6">
    <source>
        <dbReference type="ARBA" id="ARBA00022692"/>
    </source>
</evidence>
<evidence type="ECO:0000256" key="9">
    <source>
        <dbReference type="ARBA" id="ARBA00023136"/>
    </source>
</evidence>
<dbReference type="GO" id="GO:0005886">
    <property type="term" value="C:plasma membrane"/>
    <property type="evidence" value="ECO:0007669"/>
    <property type="project" value="UniProtKB-SubCell"/>
</dbReference>
<proteinExistence type="inferred from homology"/>
<dbReference type="Pfam" id="PF03600">
    <property type="entry name" value="CitMHS"/>
    <property type="match status" value="1"/>
</dbReference>
<dbReference type="PANTHER" id="PTHR43302:SF5">
    <property type="entry name" value="TRANSPORTER ARSB-RELATED"/>
    <property type="match status" value="1"/>
</dbReference>
<protein>
    <submittedName>
        <fullName evidence="12">Arsenic transporter</fullName>
    </submittedName>
</protein>
<dbReference type="OrthoDB" id="3284414at2"/>
<dbReference type="GO" id="GO:0015105">
    <property type="term" value="F:arsenite transmembrane transporter activity"/>
    <property type="evidence" value="ECO:0007669"/>
    <property type="project" value="InterPro"/>
</dbReference>
<keyword evidence="5" id="KW-1003">Cell membrane</keyword>
<feature type="transmembrane region" description="Helical" evidence="10">
    <location>
        <begin position="105"/>
        <end position="137"/>
    </location>
</feature>
<evidence type="ECO:0000259" key="11">
    <source>
        <dbReference type="Pfam" id="PF03600"/>
    </source>
</evidence>
<evidence type="ECO:0000313" key="12">
    <source>
        <dbReference type="EMBL" id="RYU14194.1"/>
    </source>
</evidence>
<feature type="transmembrane region" description="Helical" evidence="10">
    <location>
        <begin position="336"/>
        <end position="357"/>
    </location>
</feature>
<dbReference type="AlphaFoldDB" id="A0A4Q5J6K7"/>
<keyword evidence="4" id="KW-0813">Transport</keyword>
<organism evidence="12 13">
    <name type="scientific">Nocardioides iriomotensis</name>
    <dbReference type="NCBI Taxonomy" id="715784"/>
    <lineage>
        <taxon>Bacteria</taxon>
        <taxon>Bacillati</taxon>
        <taxon>Actinomycetota</taxon>
        <taxon>Actinomycetes</taxon>
        <taxon>Propionibacteriales</taxon>
        <taxon>Nocardioidaceae</taxon>
        <taxon>Nocardioides</taxon>
    </lineage>
</organism>
<keyword evidence="7" id="KW-0059">Arsenical resistance</keyword>
<feature type="transmembrane region" description="Helical" evidence="10">
    <location>
        <begin position="177"/>
        <end position="200"/>
    </location>
</feature>
<evidence type="ECO:0000256" key="1">
    <source>
        <dbReference type="ARBA" id="ARBA00004651"/>
    </source>
</evidence>
<dbReference type="GO" id="GO:0046685">
    <property type="term" value="P:response to arsenic-containing substance"/>
    <property type="evidence" value="ECO:0007669"/>
    <property type="project" value="UniProtKB-KW"/>
</dbReference>
<evidence type="ECO:0000256" key="2">
    <source>
        <dbReference type="ARBA" id="ARBA00006433"/>
    </source>
</evidence>